<dbReference type="EMBL" id="UYJE01008794">
    <property type="protein sequence ID" value="VDI67232.1"/>
    <property type="molecule type" value="Genomic_DNA"/>
</dbReference>
<dbReference type="InterPro" id="IPR012340">
    <property type="entry name" value="NA-bd_OB-fold"/>
</dbReference>
<evidence type="ECO:0000313" key="2">
    <source>
        <dbReference type="Proteomes" id="UP000596742"/>
    </source>
</evidence>
<sequence>MCKKVDAVLKRVTQRSQETIKLKQIYIQDSTGEVKVSMWRQLAETSIEVWKTENHFLKTKYTQRKDQPTDLPSRELVSDEEQADTVIEGMIPFNAVIVVSGNNTISSVTMD</sequence>
<protein>
    <recommendedName>
        <fullName evidence="3">OB domain-containing protein</fullName>
    </recommendedName>
</protein>
<evidence type="ECO:0008006" key="3">
    <source>
        <dbReference type="Google" id="ProtNLM"/>
    </source>
</evidence>
<evidence type="ECO:0000313" key="1">
    <source>
        <dbReference type="EMBL" id="VDI67232.1"/>
    </source>
</evidence>
<name>A0A8B6GQ38_MYTGA</name>
<comment type="caution">
    <text evidence="1">The sequence shown here is derived from an EMBL/GenBank/DDBJ whole genome shotgun (WGS) entry which is preliminary data.</text>
</comment>
<dbReference type="Gene3D" id="2.40.50.140">
    <property type="entry name" value="Nucleic acid-binding proteins"/>
    <property type="match status" value="1"/>
</dbReference>
<organism evidence="1 2">
    <name type="scientific">Mytilus galloprovincialis</name>
    <name type="common">Mediterranean mussel</name>
    <dbReference type="NCBI Taxonomy" id="29158"/>
    <lineage>
        <taxon>Eukaryota</taxon>
        <taxon>Metazoa</taxon>
        <taxon>Spiralia</taxon>
        <taxon>Lophotrochozoa</taxon>
        <taxon>Mollusca</taxon>
        <taxon>Bivalvia</taxon>
        <taxon>Autobranchia</taxon>
        <taxon>Pteriomorphia</taxon>
        <taxon>Mytilida</taxon>
        <taxon>Mytiloidea</taxon>
        <taxon>Mytilidae</taxon>
        <taxon>Mytilinae</taxon>
        <taxon>Mytilus</taxon>
    </lineage>
</organism>
<gene>
    <name evidence="1" type="ORF">MGAL_10B000994</name>
</gene>
<accession>A0A8B6GQ38</accession>
<dbReference type="OrthoDB" id="6088167at2759"/>
<dbReference type="Proteomes" id="UP000596742">
    <property type="component" value="Unassembled WGS sequence"/>
</dbReference>
<proteinExistence type="predicted"/>
<reference evidence="1" key="1">
    <citation type="submission" date="2018-11" db="EMBL/GenBank/DDBJ databases">
        <authorList>
            <person name="Alioto T."/>
            <person name="Alioto T."/>
        </authorList>
    </citation>
    <scope>NUCLEOTIDE SEQUENCE</scope>
</reference>
<dbReference type="AlphaFoldDB" id="A0A8B6GQ38"/>
<keyword evidence="2" id="KW-1185">Reference proteome</keyword>